<dbReference type="InterPro" id="IPR017937">
    <property type="entry name" value="Thioredoxin_CS"/>
</dbReference>
<dbReference type="PROSITE" id="PS00194">
    <property type="entry name" value="THIOREDOXIN_1"/>
    <property type="match status" value="1"/>
</dbReference>
<keyword evidence="3" id="KW-1015">Disulfide bond</keyword>
<comment type="subcellular location">
    <subcellularLocation>
        <location evidence="1">Cell envelope</location>
    </subcellularLocation>
</comment>
<gene>
    <name evidence="6" type="ORF">GCM10022218_12810</name>
</gene>
<evidence type="ECO:0000256" key="4">
    <source>
        <dbReference type="ARBA" id="ARBA00023284"/>
    </source>
</evidence>
<name>A0ABP7ZWA8_9SPHI</name>
<reference evidence="7" key="1">
    <citation type="journal article" date="2019" name="Int. J. Syst. Evol. Microbiol.">
        <title>The Global Catalogue of Microorganisms (GCM) 10K type strain sequencing project: providing services to taxonomists for standard genome sequencing and annotation.</title>
        <authorList>
            <consortium name="The Broad Institute Genomics Platform"/>
            <consortium name="The Broad Institute Genome Sequencing Center for Infectious Disease"/>
            <person name="Wu L."/>
            <person name="Ma J."/>
        </authorList>
    </citation>
    <scope>NUCLEOTIDE SEQUENCE [LARGE SCALE GENOMIC DNA]</scope>
    <source>
        <strain evidence="7">JCM 16722</strain>
    </source>
</reference>
<dbReference type="EMBL" id="BAAAZK010000002">
    <property type="protein sequence ID" value="GAA4171937.1"/>
    <property type="molecule type" value="Genomic_DNA"/>
</dbReference>
<dbReference type="InterPro" id="IPR050553">
    <property type="entry name" value="Thioredoxin_ResA/DsbE_sf"/>
</dbReference>
<dbReference type="Proteomes" id="UP001500167">
    <property type="component" value="Unassembled WGS sequence"/>
</dbReference>
<organism evidence="6 7">
    <name type="scientific">Sphingobacterium ginsenosidimutans</name>
    <dbReference type="NCBI Taxonomy" id="687845"/>
    <lineage>
        <taxon>Bacteria</taxon>
        <taxon>Pseudomonadati</taxon>
        <taxon>Bacteroidota</taxon>
        <taxon>Sphingobacteriia</taxon>
        <taxon>Sphingobacteriales</taxon>
        <taxon>Sphingobacteriaceae</taxon>
        <taxon>Sphingobacterium</taxon>
    </lineage>
</organism>
<dbReference type="InterPro" id="IPR012336">
    <property type="entry name" value="Thioredoxin-like_fold"/>
</dbReference>
<dbReference type="PROSITE" id="PS51352">
    <property type="entry name" value="THIOREDOXIN_2"/>
    <property type="match status" value="1"/>
</dbReference>
<sequence>MITSCKQNKGTTIVGDVTGIPASKVYLIDITDSNKKLDSAKYDGKKFVFNLFDKFDPFLASIIYFNEENRKTTLLFSNHELSTKSSKLGTSAFMLDDGEIKISGSWKVVKSLGDEELLNIQAGKQNIYYQKNIANNIGYINVSNSNARIKSLKMVKSEVLENPWSFYLLNGIYSNRNSYTKNEFNELYKLFDDRVKNSKMGIILKEYFLNRPNEGDLSRTLDLRNINNVLVKDITRKAKLNMVIFWASWCLPCRNEIPYLKQLRKSIKTNDFYMASVSIDDNLDKWIKAVDQKNMDWDQFIVQENELMKTQAQFKFNAIPLIVLTDKEGREIKRLEGFNSNKLSELQMFIGNNIK</sequence>
<accession>A0ABP7ZWA8</accession>
<dbReference type="Pfam" id="PF13905">
    <property type="entry name" value="Thioredoxin_8"/>
    <property type="match status" value="1"/>
</dbReference>
<dbReference type="Gene3D" id="3.40.30.10">
    <property type="entry name" value="Glutaredoxin"/>
    <property type="match status" value="1"/>
</dbReference>
<protein>
    <recommendedName>
        <fullName evidence="5">Thioredoxin domain-containing protein</fullName>
    </recommendedName>
</protein>
<keyword evidence="7" id="KW-1185">Reference proteome</keyword>
<dbReference type="PANTHER" id="PTHR42852">
    <property type="entry name" value="THIOL:DISULFIDE INTERCHANGE PROTEIN DSBE"/>
    <property type="match status" value="1"/>
</dbReference>
<evidence type="ECO:0000259" key="5">
    <source>
        <dbReference type="PROSITE" id="PS51352"/>
    </source>
</evidence>
<proteinExistence type="predicted"/>
<dbReference type="InterPro" id="IPR013766">
    <property type="entry name" value="Thioredoxin_domain"/>
</dbReference>
<keyword evidence="2" id="KW-0201">Cytochrome c-type biogenesis</keyword>
<dbReference type="CDD" id="cd02966">
    <property type="entry name" value="TlpA_like_family"/>
    <property type="match status" value="1"/>
</dbReference>
<feature type="domain" description="Thioredoxin" evidence="5">
    <location>
        <begin position="212"/>
        <end position="355"/>
    </location>
</feature>
<evidence type="ECO:0000313" key="7">
    <source>
        <dbReference type="Proteomes" id="UP001500167"/>
    </source>
</evidence>
<keyword evidence="4" id="KW-0676">Redox-active center</keyword>
<dbReference type="SUPFAM" id="SSF52833">
    <property type="entry name" value="Thioredoxin-like"/>
    <property type="match status" value="1"/>
</dbReference>
<evidence type="ECO:0000256" key="2">
    <source>
        <dbReference type="ARBA" id="ARBA00022748"/>
    </source>
</evidence>
<evidence type="ECO:0000313" key="6">
    <source>
        <dbReference type="EMBL" id="GAA4171937.1"/>
    </source>
</evidence>
<dbReference type="PANTHER" id="PTHR42852:SF6">
    <property type="entry name" value="THIOL:DISULFIDE INTERCHANGE PROTEIN DSBE"/>
    <property type="match status" value="1"/>
</dbReference>
<dbReference type="RefSeq" id="WP_346085003.1">
    <property type="nucleotide sequence ID" value="NZ_BAAAZK010000002.1"/>
</dbReference>
<comment type="caution">
    <text evidence="6">The sequence shown here is derived from an EMBL/GenBank/DDBJ whole genome shotgun (WGS) entry which is preliminary data.</text>
</comment>
<evidence type="ECO:0000256" key="1">
    <source>
        <dbReference type="ARBA" id="ARBA00004196"/>
    </source>
</evidence>
<evidence type="ECO:0000256" key="3">
    <source>
        <dbReference type="ARBA" id="ARBA00023157"/>
    </source>
</evidence>
<dbReference type="InterPro" id="IPR036249">
    <property type="entry name" value="Thioredoxin-like_sf"/>
</dbReference>